<organism evidence="1 2">
    <name type="scientific">Thalassotalea litorea</name>
    <dbReference type="NCBI Taxonomy" id="2020715"/>
    <lineage>
        <taxon>Bacteria</taxon>
        <taxon>Pseudomonadati</taxon>
        <taxon>Pseudomonadota</taxon>
        <taxon>Gammaproteobacteria</taxon>
        <taxon>Alteromonadales</taxon>
        <taxon>Colwelliaceae</taxon>
        <taxon>Thalassotalea</taxon>
    </lineage>
</organism>
<evidence type="ECO:0000313" key="1">
    <source>
        <dbReference type="EMBL" id="TLU61890.1"/>
    </source>
</evidence>
<dbReference type="RefSeq" id="WP_171022372.1">
    <property type="nucleotide sequence ID" value="NZ_VCBC01000014.1"/>
</dbReference>
<dbReference type="EMBL" id="VCBC01000014">
    <property type="protein sequence ID" value="TLU61890.1"/>
    <property type="molecule type" value="Genomic_DNA"/>
</dbReference>
<sequence>MMKAVVSFLTILLIFSNGYWLFASLDSGVTASYQSQELYEYKNTQEQLLKTFKEVASGKSKSDVVRIAEKYSETPAFDKDGCTWIGWLGFKFDEQGVFQDIDWTISYGDKSPCSISNNQVTQ</sequence>
<evidence type="ECO:0000313" key="2">
    <source>
        <dbReference type="Proteomes" id="UP000307790"/>
    </source>
</evidence>
<proteinExistence type="predicted"/>
<comment type="caution">
    <text evidence="1">The sequence shown here is derived from an EMBL/GenBank/DDBJ whole genome shotgun (WGS) entry which is preliminary data.</text>
</comment>
<reference evidence="1 2" key="1">
    <citation type="submission" date="2019-05" db="EMBL/GenBank/DDBJ databases">
        <title>Genome sequences of Thalassotalea litorea 1K03283.</title>
        <authorList>
            <person name="Zhang D."/>
        </authorList>
    </citation>
    <scope>NUCLEOTIDE SEQUENCE [LARGE SCALE GENOMIC DNA]</scope>
    <source>
        <strain evidence="1 2">MCCC 1K03283</strain>
    </source>
</reference>
<name>A0A5R9IGW6_9GAMM</name>
<protein>
    <submittedName>
        <fullName evidence="1">Uncharacterized protein</fullName>
    </submittedName>
</protein>
<accession>A0A5R9IGW6</accession>
<keyword evidence="2" id="KW-1185">Reference proteome</keyword>
<dbReference type="AlphaFoldDB" id="A0A5R9IGW6"/>
<gene>
    <name evidence="1" type="ORF">FE810_13825</name>
</gene>
<dbReference type="Proteomes" id="UP000307790">
    <property type="component" value="Unassembled WGS sequence"/>
</dbReference>